<organism evidence="2">
    <name type="scientific">Cacopsylla melanoneura</name>
    <dbReference type="NCBI Taxonomy" id="428564"/>
    <lineage>
        <taxon>Eukaryota</taxon>
        <taxon>Metazoa</taxon>
        <taxon>Ecdysozoa</taxon>
        <taxon>Arthropoda</taxon>
        <taxon>Hexapoda</taxon>
        <taxon>Insecta</taxon>
        <taxon>Pterygota</taxon>
        <taxon>Neoptera</taxon>
        <taxon>Paraneoptera</taxon>
        <taxon>Hemiptera</taxon>
        <taxon>Sternorrhyncha</taxon>
        <taxon>Psylloidea</taxon>
        <taxon>Psyllidae</taxon>
        <taxon>Psyllinae</taxon>
        <taxon>Cacopsylla</taxon>
    </lineage>
</organism>
<evidence type="ECO:0000313" key="2">
    <source>
        <dbReference type="EMBL" id="CAG6621548.1"/>
    </source>
</evidence>
<feature type="chain" id="PRO_5036428505" evidence="1">
    <location>
        <begin position="17"/>
        <end position="110"/>
    </location>
</feature>
<sequence length="110" mass="12882">MSQLLLFFFIVVVVLVFDQHDKLHSTLKAHHYSLVNQIHCSFPYLDLKMPEFVQEEGLGLQMKPYPLEFVQEECLGLQMKTYPLDFVQEECLCLQPLEFVQEEGLCIQTT</sequence>
<keyword evidence="1" id="KW-0732">Signal</keyword>
<dbReference type="AlphaFoldDB" id="A0A8D8Q1Y2"/>
<dbReference type="EMBL" id="HBUF01050431">
    <property type="protein sequence ID" value="CAG6621548.1"/>
    <property type="molecule type" value="Transcribed_RNA"/>
</dbReference>
<evidence type="ECO:0000256" key="1">
    <source>
        <dbReference type="SAM" id="SignalP"/>
    </source>
</evidence>
<feature type="signal peptide" evidence="1">
    <location>
        <begin position="1"/>
        <end position="16"/>
    </location>
</feature>
<protein>
    <submittedName>
        <fullName evidence="2">Uncharacterized protein</fullName>
    </submittedName>
</protein>
<reference evidence="2" key="1">
    <citation type="submission" date="2021-05" db="EMBL/GenBank/DDBJ databases">
        <authorList>
            <person name="Alioto T."/>
            <person name="Alioto T."/>
            <person name="Gomez Garrido J."/>
        </authorList>
    </citation>
    <scope>NUCLEOTIDE SEQUENCE</scope>
</reference>
<dbReference type="EMBL" id="HBUF01050432">
    <property type="protein sequence ID" value="CAG6621549.1"/>
    <property type="molecule type" value="Transcribed_RNA"/>
</dbReference>
<name>A0A8D8Q1Y2_9HEMI</name>
<proteinExistence type="predicted"/>
<accession>A0A8D8Q1Y2</accession>